<dbReference type="Proteomes" id="UP000447434">
    <property type="component" value="Chromosome 5"/>
</dbReference>
<evidence type="ECO:0000256" key="2">
    <source>
        <dbReference type="ARBA" id="ARBA00022771"/>
    </source>
</evidence>
<dbReference type="GO" id="GO:0008270">
    <property type="term" value="F:zinc ion binding"/>
    <property type="evidence" value="ECO:0007669"/>
    <property type="project" value="UniProtKB-KW"/>
</dbReference>
<dbReference type="GO" id="GO:0003700">
    <property type="term" value="F:DNA-binding transcription factor activity"/>
    <property type="evidence" value="ECO:0007669"/>
    <property type="project" value="TreeGrafter"/>
</dbReference>
<proteinExistence type="predicted"/>
<accession>A0A6A4QH43</accession>
<dbReference type="PROSITE" id="PS51523">
    <property type="entry name" value="ZF_HD_DIMER"/>
    <property type="match status" value="1"/>
</dbReference>
<protein>
    <submittedName>
        <fullName evidence="6">Putative transcription factor ZF-HD family</fullName>
    </submittedName>
</protein>
<evidence type="ECO:0000256" key="3">
    <source>
        <dbReference type="ARBA" id="ARBA00022833"/>
    </source>
</evidence>
<keyword evidence="1" id="KW-0479">Metal-binding</keyword>
<dbReference type="InterPro" id="IPR006456">
    <property type="entry name" value="ZF_HD_homeobox_Cys/His_dimer"/>
</dbReference>
<dbReference type="GO" id="GO:0000976">
    <property type="term" value="F:transcription cis-regulatory region binding"/>
    <property type="evidence" value="ECO:0007669"/>
    <property type="project" value="TreeGrafter"/>
</dbReference>
<name>A0A6A4QH43_LUPAL</name>
<sequence length="247" mass="27374">MPNTLGYKRGSSSKLSSPTSDERSDHQPSPAPQILHCYRHHHLYARLAPTQLHQSQKPSVDPVLSSSPIVTTSITITPITPPQITINTTASIRYRECLRNHAASMGNHVVDGCGEFMPSGECTPESLKCAVRDCHRNFHRKEAEGEPVQHASNYYAYHFNKHNNTHNIIYSPPPYHNNLPIQFHAPSLSMHQHHRFSHGVATPTSLIPPTMIAFGSGGGLADSSSEDINMFQCNRTGQILVQPPFES</sequence>
<dbReference type="Pfam" id="PF04770">
    <property type="entry name" value="ZF-HD_dimer"/>
    <property type="match status" value="1"/>
</dbReference>
<reference evidence="7" key="1">
    <citation type="journal article" date="2020" name="Nat. Commun.">
        <title>Genome sequence of the cluster root forming white lupin.</title>
        <authorList>
            <person name="Hufnagel B."/>
            <person name="Marques A."/>
            <person name="Soriano A."/>
            <person name="Marques L."/>
            <person name="Divol F."/>
            <person name="Doumas P."/>
            <person name="Sallet E."/>
            <person name="Mancinotti D."/>
            <person name="Carrere S."/>
            <person name="Marande W."/>
            <person name="Arribat S."/>
            <person name="Keller J."/>
            <person name="Huneau C."/>
            <person name="Blein T."/>
            <person name="Aime D."/>
            <person name="Laguerre M."/>
            <person name="Taylor J."/>
            <person name="Schubert V."/>
            <person name="Nelson M."/>
            <person name="Geu-Flores F."/>
            <person name="Crespi M."/>
            <person name="Gallardo-Guerrero K."/>
            <person name="Delaux P.-M."/>
            <person name="Salse J."/>
            <person name="Berges H."/>
            <person name="Guyot R."/>
            <person name="Gouzy J."/>
            <person name="Peret B."/>
        </authorList>
    </citation>
    <scope>NUCLEOTIDE SEQUENCE [LARGE SCALE GENOMIC DNA]</scope>
    <source>
        <strain evidence="7">cv. Amiga</strain>
    </source>
</reference>
<gene>
    <name evidence="6" type="ORF">Lalb_Chr05g0212771</name>
</gene>
<evidence type="ECO:0000313" key="7">
    <source>
        <dbReference type="Proteomes" id="UP000447434"/>
    </source>
</evidence>
<dbReference type="GO" id="GO:0050793">
    <property type="term" value="P:regulation of developmental process"/>
    <property type="evidence" value="ECO:0007669"/>
    <property type="project" value="TreeGrafter"/>
</dbReference>
<dbReference type="PANTHER" id="PTHR31948">
    <property type="entry name" value="ZINC-FINGER HOMEODOMAIN PROTEIN 2"/>
    <property type="match status" value="1"/>
</dbReference>
<keyword evidence="7" id="KW-1185">Reference proteome</keyword>
<dbReference type="AlphaFoldDB" id="A0A6A4QH43"/>
<comment type="caution">
    <text evidence="6">The sequence shown here is derived from an EMBL/GenBank/DDBJ whole genome shotgun (WGS) entry which is preliminary data.</text>
</comment>
<evidence type="ECO:0000256" key="1">
    <source>
        <dbReference type="ARBA" id="ARBA00022723"/>
    </source>
</evidence>
<feature type="compositionally biased region" description="Polar residues" evidence="4">
    <location>
        <begin position="10"/>
        <end position="19"/>
    </location>
</feature>
<keyword evidence="2" id="KW-0863">Zinc-finger</keyword>
<keyword evidence="3" id="KW-0862">Zinc</keyword>
<evidence type="ECO:0000256" key="4">
    <source>
        <dbReference type="SAM" id="MobiDB-lite"/>
    </source>
</evidence>
<evidence type="ECO:0000259" key="5">
    <source>
        <dbReference type="PROSITE" id="PS51523"/>
    </source>
</evidence>
<feature type="domain" description="ZF-HD dimerization-type" evidence="5">
    <location>
        <begin position="94"/>
        <end position="142"/>
    </location>
</feature>
<evidence type="ECO:0000313" key="6">
    <source>
        <dbReference type="EMBL" id="KAE9612982.1"/>
    </source>
</evidence>
<organism evidence="6 7">
    <name type="scientific">Lupinus albus</name>
    <name type="common">White lupine</name>
    <name type="synonym">Lupinus termis</name>
    <dbReference type="NCBI Taxonomy" id="3870"/>
    <lineage>
        <taxon>Eukaryota</taxon>
        <taxon>Viridiplantae</taxon>
        <taxon>Streptophyta</taxon>
        <taxon>Embryophyta</taxon>
        <taxon>Tracheophyta</taxon>
        <taxon>Spermatophyta</taxon>
        <taxon>Magnoliopsida</taxon>
        <taxon>eudicotyledons</taxon>
        <taxon>Gunneridae</taxon>
        <taxon>Pentapetalae</taxon>
        <taxon>rosids</taxon>
        <taxon>fabids</taxon>
        <taxon>Fabales</taxon>
        <taxon>Fabaceae</taxon>
        <taxon>Papilionoideae</taxon>
        <taxon>50 kb inversion clade</taxon>
        <taxon>genistoids sensu lato</taxon>
        <taxon>core genistoids</taxon>
        <taxon>Genisteae</taxon>
        <taxon>Lupinus</taxon>
    </lineage>
</organism>
<dbReference type="OrthoDB" id="1910053at2759"/>
<dbReference type="EMBL" id="WOCE01000005">
    <property type="protein sequence ID" value="KAE9612982.1"/>
    <property type="molecule type" value="Genomic_DNA"/>
</dbReference>
<dbReference type="NCBIfam" id="TIGR01566">
    <property type="entry name" value="ZF_HD_prot_N"/>
    <property type="match status" value="1"/>
</dbReference>
<feature type="region of interest" description="Disordered" evidence="4">
    <location>
        <begin position="1"/>
        <end position="32"/>
    </location>
</feature>
<dbReference type="PANTHER" id="PTHR31948:SF119">
    <property type="entry name" value="ZINC-FINGER HOMEODOMAIN PROTEIN 6-LIKE"/>
    <property type="match status" value="1"/>
</dbReference>
<dbReference type="GO" id="GO:0005634">
    <property type="term" value="C:nucleus"/>
    <property type="evidence" value="ECO:0007669"/>
    <property type="project" value="TreeGrafter"/>
</dbReference>